<sequence length="275" mass="30100">MEISELSIVTAQFSASEGKYPARAGSSQTTNIRFADSLPVRRPCQPHTRLENPYAPPKPQQKLHLHAIGKSSSFCPTSIPTGSFSQSRRPSPPGSPNSLPPYSQEPTINRPYQMNGNNNPSPPLPVASDDSSSASASSTNSSTSTQATDPAIKTENENQCQTPTVKVTAPELPPIANKPAPQKQPRLKKSLIPPLTKVHFSCYQSHRYMAASNNVIYPIPCMTCLHDDQLVRWRCTFCCLRICGECMQTMQRCKRRSLKELMEGLVAALESASST</sequence>
<dbReference type="OrthoDB" id="5425130at2759"/>
<dbReference type="VEuPathDB" id="FungiDB:AJ78_05346"/>
<feature type="compositionally biased region" description="Polar residues" evidence="1">
    <location>
        <begin position="104"/>
        <end position="119"/>
    </location>
</feature>
<dbReference type="Proteomes" id="UP000182235">
    <property type="component" value="Unassembled WGS sequence"/>
</dbReference>
<feature type="region of interest" description="Disordered" evidence="1">
    <location>
        <begin position="14"/>
        <end position="163"/>
    </location>
</feature>
<reference evidence="2 3" key="1">
    <citation type="submission" date="2015-07" db="EMBL/GenBank/DDBJ databases">
        <title>Emmonsia species relationships and genome sequence.</title>
        <authorList>
            <consortium name="The Broad Institute Genomics Platform"/>
            <person name="Cuomo C.A."/>
            <person name="Munoz J.F."/>
            <person name="Imamovic A."/>
            <person name="Priest M.E."/>
            <person name="Young S."/>
            <person name="Clay O.K."/>
            <person name="McEwen J.G."/>
        </authorList>
    </citation>
    <scope>NUCLEOTIDE SEQUENCE [LARGE SCALE GENOMIC DNA]</scope>
    <source>
        <strain evidence="2 3">UAMH 9510</strain>
    </source>
</reference>
<dbReference type="EMBL" id="LGRN01000229">
    <property type="protein sequence ID" value="OJD14297.1"/>
    <property type="molecule type" value="Genomic_DNA"/>
</dbReference>
<dbReference type="AlphaFoldDB" id="A0A1J9PCQ6"/>
<proteinExistence type="predicted"/>
<comment type="caution">
    <text evidence="2">The sequence shown here is derived from an EMBL/GenBank/DDBJ whole genome shotgun (WGS) entry which is preliminary data.</text>
</comment>
<evidence type="ECO:0000313" key="3">
    <source>
        <dbReference type="Proteomes" id="UP000182235"/>
    </source>
</evidence>
<evidence type="ECO:0000256" key="1">
    <source>
        <dbReference type="SAM" id="MobiDB-lite"/>
    </source>
</evidence>
<evidence type="ECO:0000313" key="2">
    <source>
        <dbReference type="EMBL" id="OJD14297.1"/>
    </source>
</evidence>
<protein>
    <submittedName>
        <fullName evidence="2">Uncharacterized protein</fullName>
    </submittedName>
</protein>
<feature type="compositionally biased region" description="Polar residues" evidence="1">
    <location>
        <begin position="70"/>
        <end position="82"/>
    </location>
</feature>
<accession>A0A1J9PCQ6</accession>
<gene>
    <name evidence="2" type="ORF">AJ78_05346</name>
</gene>
<organism evidence="2 3">
    <name type="scientific">Emergomyces pasteurianus Ep9510</name>
    <dbReference type="NCBI Taxonomy" id="1447872"/>
    <lineage>
        <taxon>Eukaryota</taxon>
        <taxon>Fungi</taxon>
        <taxon>Dikarya</taxon>
        <taxon>Ascomycota</taxon>
        <taxon>Pezizomycotina</taxon>
        <taxon>Eurotiomycetes</taxon>
        <taxon>Eurotiomycetidae</taxon>
        <taxon>Onygenales</taxon>
        <taxon>Ajellomycetaceae</taxon>
        <taxon>Emergomyces</taxon>
    </lineage>
</organism>
<dbReference type="STRING" id="1447872.A0A1J9PCQ6"/>
<feature type="compositionally biased region" description="Low complexity" evidence="1">
    <location>
        <begin position="127"/>
        <end position="149"/>
    </location>
</feature>
<feature type="compositionally biased region" description="Pro residues" evidence="1">
    <location>
        <begin position="90"/>
        <end position="99"/>
    </location>
</feature>
<keyword evidence="3" id="KW-1185">Reference proteome</keyword>
<name>A0A1J9PCQ6_9EURO</name>